<evidence type="ECO:0000256" key="2">
    <source>
        <dbReference type="ARBA" id="ARBA00023125"/>
    </source>
</evidence>
<dbReference type="PANTHER" id="PTHR44846">
    <property type="entry name" value="MANNOSYL-D-GLYCERATE TRANSPORT/METABOLISM SYSTEM REPRESSOR MNGR-RELATED"/>
    <property type="match status" value="1"/>
</dbReference>
<evidence type="ECO:0000256" key="3">
    <source>
        <dbReference type="ARBA" id="ARBA00023163"/>
    </source>
</evidence>
<dbReference type="Proteomes" id="UP000619534">
    <property type="component" value="Unassembled WGS sequence"/>
</dbReference>
<evidence type="ECO:0000256" key="1">
    <source>
        <dbReference type="ARBA" id="ARBA00023015"/>
    </source>
</evidence>
<dbReference type="InterPro" id="IPR050679">
    <property type="entry name" value="Bact_HTH_transcr_reg"/>
</dbReference>
<dbReference type="Gene3D" id="3.40.1410.10">
    <property type="entry name" value="Chorismate lyase-like"/>
    <property type="match status" value="1"/>
</dbReference>
<dbReference type="EMBL" id="BMCJ01000001">
    <property type="protein sequence ID" value="GGC76652.1"/>
    <property type="molecule type" value="Genomic_DNA"/>
</dbReference>
<keyword evidence="1" id="KW-0805">Transcription regulation</keyword>
<dbReference type="PRINTS" id="PR00035">
    <property type="entry name" value="HTHGNTR"/>
</dbReference>
<dbReference type="PANTHER" id="PTHR44846:SF1">
    <property type="entry name" value="MANNOSYL-D-GLYCERATE TRANSPORT_METABOLISM SYSTEM REPRESSOR MNGR-RELATED"/>
    <property type="match status" value="1"/>
</dbReference>
<comment type="caution">
    <text evidence="5">The sequence shown here is derived from an EMBL/GenBank/DDBJ whole genome shotgun (WGS) entry which is preliminary data.</text>
</comment>
<proteinExistence type="predicted"/>
<dbReference type="Gene3D" id="1.10.10.10">
    <property type="entry name" value="Winged helix-like DNA-binding domain superfamily/Winged helix DNA-binding domain"/>
    <property type="match status" value="1"/>
</dbReference>
<dbReference type="SUPFAM" id="SSF46785">
    <property type="entry name" value="Winged helix' DNA-binding domain"/>
    <property type="match status" value="1"/>
</dbReference>
<feature type="domain" description="HTH gntR-type" evidence="4">
    <location>
        <begin position="8"/>
        <end position="76"/>
    </location>
</feature>
<dbReference type="InterPro" id="IPR036390">
    <property type="entry name" value="WH_DNA-bd_sf"/>
</dbReference>
<dbReference type="SMART" id="SM00345">
    <property type="entry name" value="HTH_GNTR"/>
    <property type="match status" value="1"/>
</dbReference>
<evidence type="ECO:0000313" key="5">
    <source>
        <dbReference type="EMBL" id="GGC76652.1"/>
    </source>
</evidence>
<accession>A0ABQ1NGP4</accession>
<gene>
    <name evidence="5" type="ORF">GCM10007216_04010</name>
</gene>
<dbReference type="SUPFAM" id="SSF64288">
    <property type="entry name" value="Chorismate lyase-like"/>
    <property type="match status" value="1"/>
</dbReference>
<keyword evidence="2" id="KW-0238">DNA-binding</keyword>
<dbReference type="InterPro" id="IPR028978">
    <property type="entry name" value="Chorismate_lyase_/UTRA_dom_sf"/>
</dbReference>
<name>A0ABQ1NGP4_9BACI</name>
<organism evidence="5 6">
    <name type="scientific">Thalassobacillus devorans</name>
    <dbReference type="NCBI Taxonomy" id="279813"/>
    <lineage>
        <taxon>Bacteria</taxon>
        <taxon>Bacillati</taxon>
        <taxon>Bacillota</taxon>
        <taxon>Bacilli</taxon>
        <taxon>Bacillales</taxon>
        <taxon>Bacillaceae</taxon>
        <taxon>Thalassobacillus</taxon>
    </lineage>
</organism>
<evidence type="ECO:0000259" key="4">
    <source>
        <dbReference type="PROSITE" id="PS50949"/>
    </source>
</evidence>
<dbReference type="SMART" id="SM00866">
    <property type="entry name" value="UTRA"/>
    <property type="match status" value="1"/>
</dbReference>
<dbReference type="Pfam" id="PF07702">
    <property type="entry name" value="UTRA"/>
    <property type="match status" value="1"/>
</dbReference>
<dbReference type="PROSITE" id="PS50949">
    <property type="entry name" value="HTH_GNTR"/>
    <property type="match status" value="1"/>
</dbReference>
<dbReference type="InterPro" id="IPR011663">
    <property type="entry name" value="UTRA"/>
</dbReference>
<dbReference type="Pfam" id="PF00392">
    <property type="entry name" value="GntR"/>
    <property type="match status" value="1"/>
</dbReference>
<dbReference type="RefSeq" id="WP_062444851.1">
    <property type="nucleotide sequence ID" value="NZ_BMCJ01000001.1"/>
</dbReference>
<evidence type="ECO:0000313" key="6">
    <source>
        <dbReference type="Proteomes" id="UP000619534"/>
    </source>
</evidence>
<protein>
    <submittedName>
        <fullName evidence="5">GntR family transcriptional regulator</fullName>
    </submittedName>
</protein>
<keyword evidence="6" id="KW-1185">Reference proteome</keyword>
<keyword evidence="3" id="KW-0804">Transcription</keyword>
<dbReference type="InterPro" id="IPR000524">
    <property type="entry name" value="Tscrpt_reg_HTH_GntR"/>
</dbReference>
<sequence length="235" mass="26397">MGKDQKKLPLYIQIKNKLVSNIKEGIWKPGDTLPSESQLMEQYNVSRTTIRQAIRDLVQNGILETSRGAPTKVKEIPEDGLGNPGVIHHEIGTDMAVILLRMEKSQTHYHAKYQLSLPETADIFYMERLRMADGKPIAIQQSYLPLAIGDVIEQVADKKFDFFSTLGNHGIYHTNIKEHVSADNATQYEADILGVSAGEALITIERTTLGIDSKPIEYSTTKYTTKAFKYTIEID</sequence>
<dbReference type="InterPro" id="IPR036388">
    <property type="entry name" value="WH-like_DNA-bd_sf"/>
</dbReference>
<dbReference type="CDD" id="cd07377">
    <property type="entry name" value="WHTH_GntR"/>
    <property type="match status" value="1"/>
</dbReference>
<reference evidence="6" key="1">
    <citation type="journal article" date="2019" name="Int. J. Syst. Evol. Microbiol.">
        <title>The Global Catalogue of Microorganisms (GCM) 10K type strain sequencing project: providing services to taxonomists for standard genome sequencing and annotation.</title>
        <authorList>
            <consortium name="The Broad Institute Genomics Platform"/>
            <consortium name="The Broad Institute Genome Sequencing Center for Infectious Disease"/>
            <person name="Wu L."/>
            <person name="Ma J."/>
        </authorList>
    </citation>
    <scope>NUCLEOTIDE SEQUENCE [LARGE SCALE GENOMIC DNA]</scope>
    <source>
        <strain evidence="6">CCM 7282</strain>
    </source>
</reference>